<sequence length="129" mass="14443">MTSSCVAQRTRARKFQKHIKRVEKPCAVSTSREGKRKRANGMYNCDRDKKKELQIQLGEHFASFDVDIHDDYTHHGIIHIDDTSSDELIGTGKSTPFNENKKPKDSLITEAAGSSCYAKGDGMVSLDII</sequence>
<gene>
    <name evidence="1" type="ORF">M9H77_13980</name>
</gene>
<evidence type="ECO:0000313" key="2">
    <source>
        <dbReference type="Proteomes" id="UP001060085"/>
    </source>
</evidence>
<accession>A0ACC0BLZ7</accession>
<reference evidence="2" key="1">
    <citation type="journal article" date="2023" name="Nat. Plants">
        <title>Single-cell RNA sequencing provides a high-resolution roadmap for understanding the multicellular compartmentation of specialized metabolism.</title>
        <authorList>
            <person name="Sun S."/>
            <person name="Shen X."/>
            <person name="Li Y."/>
            <person name="Li Y."/>
            <person name="Wang S."/>
            <person name="Li R."/>
            <person name="Zhang H."/>
            <person name="Shen G."/>
            <person name="Guo B."/>
            <person name="Wei J."/>
            <person name="Xu J."/>
            <person name="St-Pierre B."/>
            <person name="Chen S."/>
            <person name="Sun C."/>
        </authorList>
    </citation>
    <scope>NUCLEOTIDE SEQUENCE [LARGE SCALE GENOMIC DNA]</scope>
</reference>
<evidence type="ECO:0000313" key="1">
    <source>
        <dbReference type="EMBL" id="KAI5673616.1"/>
    </source>
</evidence>
<dbReference type="EMBL" id="CM044703">
    <property type="protein sequence ID" value="KAI5673616.1"/>
    <property type="molecule type" value="Genomic_DNA"/>
</dbReference>
<name>A0ACC0BLZ7_CATRO</name>
<comment type="caution">
    <text evidence="1">The sequence shown here is derived from an EMBL/GenBank/DDBJ whole genome shotgun (WGS) entry which is preliminary data.</text>
</comment>
<dbReference type="Proteomes" id="UP001060085">
    <property type="component" value="Linkage Group LG03"/>
</dbReference>
<proteinExistence type="predicted"/>
<keyword evidence="2" id="KW-1185">Reference proteome</keyword>
<organism evidence="1 2">
    <name type="scientific">Catharanthus roseus</name>
    <name type="common">Madagascar periwinkle</name>
    <name type="synonym">Vinca rosea</name>
    <dbReference type="NCBI Taxonomy" id="4058"/>
    <lineage>
        <taxon>Eukaryota</taxon>
        <taxon>Viridiplantae</taxon>
        <taxon>Streptophyta</taxon>
        <taxon>Embryophyta</taxon>
        <taxon>Tracheophyta</taxon>
        <taxon>Spermatophyta</taxon>
        <taxon>Magnoliopsida</taxon>
        <taxon>eudicotyledons</taxon>
        <taxon>Gunneridae</taxon>
        <taxon>Pentapetalae</taxon>
        <taxon>asterids</taxon>
        <taxon>lamiids</taxon>
        <taxon>Gentianales</taxon>
        <taxon>Apocynaceae</taxon>
        <taxon>Rauvolfioideae</taxon>
        <taxon>Vinceae</taxon>
        <taxon>Catharanthinae</taxon>
        <taxon>Catharanthus</taxon>
    </lineage>
</organism>
<protein>
    <submittedName>
        <fullName evidence="1">Uncharacterized protein</fullName>
    </submittedName>
</protein>